<evidence type="ECO:0000313" key="2">
    <source>
        <dbReference type="Proteomes" id="UP000199120"/>
    </source>
</evidence>
<protein>
    <submittedName>
        <fullName evidence="1">Uncharacterized protein</fullName>
    </submittedName>
</protein>
<sequence length="134" mass="14857">MLFFRSSIIQFPPDSRERDRVGGAGFERVELDLANDRHARAAMEAYADSCEAEMPWLGEALRESRHGRSDRLTQAAPTVLRVFRLAQARAAQQSDYSHAAWEHVRAQLAAVLAPPPVGDAASTDPEKHVARLHA</sequence>
<name>A0A1H7VXH5_9BURK</name>
<dbReference type="AlphaFoldDB" id="A0A1H7VXH5"/>
<dbReference type="OrthoDB" id="9108797at2"/>
<dbReference type="Proteomes" id="UP000199120">
    <property type="component" value="Unassembled WGS sequence"/>
</dbReference>
<keyword evidence="2" id="KW-1185">Reference proteome</keyword>
<gene>
    <name evidence="1" type="ORF">SAMN05192542_12850</name>
</gene>
<dbReference type="EMBL" id="FOAJ01000028">
    <property type="protein sequence ID" value="SEM13956.1"/>
    <property type="molecule type" value="Genomic_DNA"/>
</dbReference>
<dbReference type="STRING" id="416943.SAMN05445871_4928"/>
<organism evidence="1 2">
    <name type="scientific">Paraburkholderia caballeronis</name>
    <dbReference type="NCBI Taxonomy" id="416943"/>
    <lineage>
        <taxon>Bacteria</taxon>
        <taxon>Pseudomonadati</taxon>
        <taxon>Pseudomonadota</taxon>
        <taxon>Betaproteobacteria</taxon>
        <taxon>Burkholderiales</taxon>
        <taxon>Burkholderiaceae</taxon>
        <taxon>Paraburkholderia</taxon>
    </lineage>
</organism>
<dbReference type="RefSeq" id="WP_090550033.1">
    <property type="nucleotide sequence ID" value="NZ_FNSR01000002.1"/>
</dbReference>
<accession>A0A1H7VXH5</accession>
<reference evidence="2" key="1">
    <citation type="submission" date="2016-10" db="EMBL/GenBank/DDBJ databases">
        <authorList>
            <person name="Varghese N."/>
            <person name="Submissions S."/>
        </authorList>
    </citation>
    <scope>NUCLEOTIDE SEQUENCE [LARGE SCALE GENOMIC DNA]</scope>
    <source>
        <strain evidence="2">LMG 26416</strain>
    </source>
</reference>
<proteinExistence type="predicted"/>
<evidence type="ECO:0000313" key="1">
    <source>
        <dbReference type="EMBL" id="SEM13956.1"/>
    </source>
</evidence>